<name>A0AAV4T586_9ARAC</name>
<dbReference type="Proteomes" id="UP001054837">
    <property type="component" value="Unassembled WGS sequence"/>
</dbReference>
<comment type="caution">
    <text evidence="1">The sequence shown here is derived from an EMBL/GenBank/DDBJ whole genome shotgun (WGS) entry which is preliminary data.</text>
</comment>
<accession>A0AAV4T586</accession>
<keyword evidence="2" id="KW-1185">Reference proteome</keyword>
<dbReference type="AlphaFoldDB" id="A0AAV4T586"/>
<dbReference type="EMBL" id="BPLQ01009118">
    <property type="protein sequence ID" value="GIY41843.1"/>
    <property type="molecule type" value="Genomic_DNA"/>
</dbReference>
<proteinExistence type="predicted"/>
<sequence>MERRNFLYHSHSTYLPMPVPLMNGANPLLSLTTVFVENVSRERLFSRKKGFHKTTTFDRMSRMDSFTIADRQGVADTVLLQVPFFTKRYCNDLDKVLCEMRFRKKRLLVKSGI</sequence>
<organism evidence="1 2">
    <name type="scientific">Caerostris darwini</name>
    <dbReference type="NCBI Taxonomy" id="1538125"/>
    <lineage>
        <taxon>Eukaryota</taxon>
        <taxon>Metazoa</taxon>
        <taxon>Ecdysozoa</taxon>
        <taxon>Arthropoda</taxon>
        <taxon>Chelicerata</taxon>
        <taxon>Arachnida</taxon>
        <taxon>Araneae</taxon>
        <taxon>Araneomorphae</taxon>
        <taxon>Entelegynae</taxon>
        <taxon>Araneoidea</taxon>
        <taxon>Araneidae</taxon>
        <taxon>Caerostris</taxon>
    </lineage>
</organism>
<evidence type="ECO:0000313" key="1">
    <source>
        <dbReference type="EMBL" id="GIY41843.1"/>
    </source>
</evidence>
<protein>
    <submittedName>
        <fullName evidence="1">Uncharacterized protein</fullName>
    </submittedName>
</protein>
<reference evidence="1 2" key="1">
    <citation type="submission" date="2021-06" db="EMBL/GenBank/DDBJ databases">
        <title>Caerostris darwini draft genome.</title>
        <authorList>
            <person name="Kono N."/>
            <person name="Arakawa K."/>
        </authorList>
    </citation>
    <scope>NUCLEOTIDE SEQUENCE [LARGE SCALE GENOMIC DNA]</scope>
</reference>
<evidence type="ECO:0000313" key="2">
    <source>
        <dbReference type="Proteomes" id="UP001054837"/>
    </source>
</evidence>
<gene>
    <name evidence="1" type="ORF">CDAR_484111</name>
</gene>